<keyword evidence="4" id="KW-1185">Reference proteome</keyword>
<dbReference type="Proteomes" id="UP001495147">
    <property type="component" value="Unassembled WGS sequence"/>
</dbReference>
<keyword evidence="2" id="KW-0472">Membrane</keyword>
<protein>
    <submittedName>
        <fullName evidence="3">Uncharacterized protein</fullName>
    </submittedName>
</protein>
<proteinExistence type="predicted"/>
<dbReference type="EMBL" id="JBDPZD010000007">
    <property type="protein sequence ID" value="MEO3693428.1"/>
    <property type="molecule type" value="Genomic_DNA"/>
</dbReference>
<name>A0ABV0G6R6_9BURK</name>
<accession>A0ABV0G6R6</accession>
<gene>
    <name evidence="3" type="ORF">ABDJ85_18295</name>
</gene>
<evidence type="ECO:0000313" key="4">
    <source>
        <dbReference type="Proteomes" id="UP001495147"/>
    </source>
</evidence>
<evidence type="ECO:0000256" key="2">
    <source>
        <dbReference type="SAM" id="Phobius"/>
    </source>
</evidence>
<reference evidence="3 4" key="1">
    <citation type="submission" date="2024-05" db="EMBL/GenBank/DDBJ databases">
        <title>Roseateles sp. DJS-2-20 16S ribosomal RNA gene Genome sequencing and assembly.</title>
        <authorList>
            <person name="Woo H."/>
        </authorList>
    </citation>
    <scope>NUCLEOTIDE SEQUENCE [LARGE SCALE GENOMIC DNA]</scope>
    <source>
        <strain evidence="3 4">DJS-2-20</strain>
    </source>
</reference>
<evidence type="ECO:0000313" key="3">
    <source>
        <dbReference type="EMBL" id="MEO3693428.1"/>
    </source>
</evidence>
<feature type="region of interest" description="Disordered" evidence="1">
    <location>
        <begin position="60"/>
        <end position="85"/>
    </location>
</feature>
<feature type="transmembrane region" description="Helical" evidence="2">
    <location>
        <begin position="30"/>
        <end position="50"/>
    </location>
</feature>
<feature type="compositionally biased region" description="Low complexity" evidence="1">
    <location>
        <begin position="65"/>
        <end position="75"/>
    </location>
</feature>
<keyword evidence="2" id="KW-1133">Transmembrane helix</keyword>
<keyword evidence="2" id="KW-0812">Transmembrane</keyword>
<sequence length="85" mass="8938">MNLVVLGWAYVVLMMAAAEAMSPQGSWLGALVTLLLYGVLPLSIVGYILATPARKRARALREQADAGGHAPGGPAEKLPAERIEP</sequence>
<evidence type="ECO:0000256" key="1">
    <source>
        <dbReference type="SAM" id="MobiDB-lite"/>
    </source>
</evidence>
<comment type="caution">
    <text evidence="3">The sequence shown here is derived from an EMBL/GenBank/DDBJ whole genome shotgun (WGS) entry which is preliminary data.</text>
</comment>
<organism evidence="3 4">
    <name type="scientific">Roseateles paludis</name>
    <dbReference type="NCBI Taxonomy" id="3145238"/>
    <lineage>
        <taxon>Bacteria</taxon>
        <taxon>Pseudomonadati</taxon>
        <taxon>Pseudomonadota</taxon>
        <taxon>Betaproteobacteria</taxon>
        <taxon>Burkholderiales</taxon>
        <taxon>Sphaerotilaceae</taxon>
        <taxon>Roseateles</taxon>
    </lineage>
</organism>